<evidence type="ECO:0000259" key="1">
    <source>
        <dbReference type="Pfam" id="PF00144"/>
    </source>
</evidence>
<name>A0ABQ6HKX7_9MICO</name>
<dbReference type="InterPro" id="IPR012338">
    <property type="entry name" value="Beta-lactam/transpept-like"/>
</dbReference>
<dbReference type="PANTHER" id="PTHR43283">
    <property type="entry name" value="BETA-LACTAMASE-RELATED"/>
    <property type="match status" value="1"/>
</dbReference>
<protein>
    <recommendedName>
        <fullName evidence="1">Beta-lactamase-related domain-containing protein</fullName>
    </recommendedName>
</protein>
<dbReference type="Gene3D" id="3.40.710.10">
    <property type="entry name" value="DD-peptidase/beta-lactamase superfamily"/>
    <property type="match status" value="1"/>
</dbReference>
<dbReference type="SUPFAM" id="SSF56601">
    <property type="entry name" value="beta-lactamase/transpeptidase-like"/>
    <property type="match status" value="1"/>
</dbReference>
<reference evidence="3" key="1">
    <citation type="journal article" date="2019" name="Int. J. Syst. Evol. Microbiol.">
        <title>The Global Catalogue of Microorganisms (GCM) 10K type strain sequencing project: providing services to taxonomists for standard genome sequencing and annotation.</title>
        <authorList>
            <consortium name="The Broad Institute Genomics Platform"/>
            <consortium name="The Broad Institute Genome Sequencing Center for Infectious Disease"/>
            <person name="Wu L."/>
            <person name="Ma J."/>
        </authorList>
    </citation>
    <scope>NUCLEOTIDE SEQUENCE [LARGE SCALE GENOMIC DNA]</scope>
    <source>
        <strain evidence="3">NBRC 105830</strain>
    </source>
</reference>
<organism evidence="2 3">
    <name type="scientific">Arsenicicoccus piscis</name>
    <dbReference type="NCBI Taxonomy" id="673954"/>
    <lineage>
        <taxon>Bacteria</taxon>
        <taxon>Bacillati</taxon>
        <taxon>Actinomycetota</taxon>
        <taxon>Actinomycetes</taxon>
        <taxon>Micrococcales</taxon>
        <taxon>Intrasporangiaceae</taxon>
        <taxon>Arsenicicoccus</taxon>
    </lineage>
</organism>
<evidence type="ECO:0000313" key="3">
    <source>
        <dbReference type="Proteomes" id="UP001157109"/>
    </source>
</evidence>
<sequence length="449" mass="48954">MLTDFLDVVAAHPEVELHSLLLLQDGQVLAEGYADPYLPTDRALVYSVSKTFTATAVGLAVHEGRFALEDRVVDLLPADVPEPLDDRIAEVTVHHLLSMSTGRDVDTFAEMVRRPAPQWARTWLSMRPAGPVGSRHVYDNGCSWLLGEIVRRSTGESLVDYLRPRLLEPLGIEIGWETDDLGRELGLTGVHVTTAHLSRLGELYRCDGVHEGVRLLPEGWVDRLSTAHIPTTDDKADWTRGYGYQVWQSRHGYRLDGAYGQFVLVLPEQRAVLTLTSQQENSQVLLDAVWEHVLPALVPGVQDDPAELAARLEALVVPGPGRPVAADQFAAPPVTAVAVRPRDGAADGSAGTGWTLTLSSDGRDVEIDADPTGWTRTELTVDGRVVPVAAVVSGGVETGRLEVALAFPTTPHVAELSLELDADGRGSTDRCAWRTAPLERSRLVDLHMW</sequence>
<feature type="domain" description="Beta-lactamase-related" evidence="1">
    <location>
        <begin position="20"/>
        <end position="284"/>
    </location>
</feature>
<dbReference type="Pfam" id="PF00144">
    <property type="entry name" value="Beta-lactamase"/>
    <property type="match status" value="1"/>
</dbReference>
<dbReference type="EMBL" id="BSUJ01000001">
    <property type="protein sequence ID" value="GMA19006.1"/>
    <property type="molecule type" value="Genomic_DNA"/>
</dbReference>
<accession>A0ABQ6HKX7</accession>
<dbReference type="InterPro" id="IPR050789">
    <property type="entry name" value="Diverse_Enzym_Activities"/>
</dbReference>
<dbReference type="InterPro" id="IPR001466">
    <property type="entry name" value="Beta-lactam-related"/>
</dbReference>
<keyword evidence="3" id="KW-1185">Reference proteome</keyword>
<proteinExistence type="predicted"/>
<dbReference type="PANTHER" id="PTHR43283:SF7">
    <property type="entry name" value="BETA-LACTAMASE-RELATED DOMAIN-CONTAINING PROTEIN"/>
    <property type="match status" value="1"/>
</dbReference>
<dbReference type="RefSeq" id="WP_241442613.1">
    <property type="nucleotide sequence ID" value="NZ_BSUJ01000001.1"/>
</dbReference>
<dbReference type="Proteomes" id="UP001157109">
    <property type="component" value="Unassembled WGS sequence"/>
</dbReference>
<gene>
    <name evidence="2" type="ORF">GCM10025862_10270</name>
</gene>
<evidence type="ECO:0000313" key="2">
    <source>
        <dbReference type="EMBL" id="GMA19006.1"/>
    </source>
</evidence>
<comment type="caution">
    <text evidence="2">The sequence shown here is derived from an EMBL/GenBank/DDBJ whole genome shotgun (WGS) entry which is preliminary data.</text>
</comment>